<comment type="caution">
    <text evidence="1">The sequence shown here is derived from an EMBL/GenBank/DDBJ whole genome shotgun (WGS) entry which is preliminary data.</text>
</comment>
<dbReference type="InterPro" id="IPR036322">
    <property type="entry name" value="WD40_repeat_dom_sf"/>
</dbReference>
<proteinExistence type="predicted"/>
<gene>
    <name evidence="1" type="ORF">M9458_009310</name>
</gene>
<sequence>SLAVVPGSNAVMSGCKGGLLKFWHTDTLRALGEIRGHDSSVNDICTNSSQLFTASE</sequence>
<dbReference type="AlphaFoldDB" id="A0ABD0RCX8"/>
<name>A0ABD0RCX8_CIRMR</name>
<protein>
    <submittedName>
        <fullName evidence="1">Uncharacterized protein</fullName>
    </submittedName>
</protein>
<accession>A0ABD0RCX8</accession>
<dbReference type="SUPFAM" id="SSF50978">
    <property type="entry name" value="WD40 repeat-like"/>
    <property type="match status" value="1"/>
</dbReference>
<evidence type="ECO:0000313" key="1">
    <source>
        <dbReference type="EMBL" id="KAL0195738.1"/>
    </source>
</evidence>
<evidence type="ECO:0000313" key="2">
    <source>
        <dbReference type="Proteomes" id="UP001529510"/>
    </source>
</evidence>
<feature type="non-terminal residue" evidence="1">
    <location>
        <position position="1"/>
    </location>
</feature>
<reference evidence="1 2" key="1">
    <citation type="submission" date="2024-05" db="EMBL/GenBank/DDBJ databases">
        <title>Genome sequencing and assembly of Indian major carp, Cirrhinus mrigala (Hamilton, 1822).</title>
        <authorList>
            <person name="Mohindra V."/>
            <person name="Chowdhury L.M."/>
            <person name="Lal K."/>
            <person name="Jena J.K."/>
        </authorList>
    </citation>
    <scope>NUCLEOTIDE SEQUENCE [LARGE SCALE GENOMIC DNA]</scope>
    <source>
        <strain evidence="1">CM1030</strain>
        <tissue evidence="1">Blood</tissue>
    </source>
</reference>
<keyword evidence="2" id="KW-1185">Reference proteome</keyword>
<dbReference type="InterPro" id="IPR015943">
    <property type="entry name" value="WD40/YVTN_repeat-like_dom_sf"/>
</dbReference>
<organism evidence="1 2">
    <name type="scientific">Cirrhinus mrigala</name>
    <name type="common">Mrigala</name>
    <dbReference type="NCBI Taxonomy" id="683832"/>
    <lineage>
        <taxon>Eukaryota</taxon>
        <taxon>Metazoa</taxon>
        <taxon>Chordata</taxon>
        <taxon>Craniata</taxon>
        <taxon>Vertebrata</taxon>
        <taxon>Euteleostomi</taxon>
        <taxon>Actinopterygii</taxon>
        <taxon>Neopterygii</taxon>
        <taxon>Teleostei</taxon>
        <taxon>Ostariophysi</taxon>
        <taxon>Cypriniformes</taxon>
        <taxon>Cyprinidae</taxon>
        <taxon>Labeoninae</taxon>
        <taxon>Labeonini</taxon>
        <taxon>Cirrhinus</taxon>
    </lineage>
</organism>
<dbReference type="EMBL" id="JAMKFB020000004">
    <property type="protein sequence ID" value="KAL0195738.1"/>
    <property type="molecule type" value="Genomic_DNA"/>
</dbReference>
<dbReference type="Proteomes" id="UP001529510">
    <property type="component" value="Unassembled WGS sequence"/>
</dbReference>
<dbReference type="Gene3D" id="2.130.10.10">
    <property type="entry name" value="YVTN repeat-like/Quinoprotein amine dehydrogenase"/>
    <property type="match status" value="1"/>
</dbReference>